<dbReference type="Gene3D" id="2.30.270.10">
    <property type="entry name" value="duf1285 protein"/>
    <property type="match status" value="1"/>
</dbReference>
<feature type="domain" description="DUF1285" evidence="1">
    <location>
        <begin position="20"/>
        <end position="86"/>
    </location>
</feature>
<dbReference type="OrthoDB" id="3078366at2"/>
<dbReference type="InterPro" id="IPR048342">
    <property type="entry name" value="DUF1285_C"/>
</dbReference>
<dbReference type="Gene3D" id="3.10.540.10">
    <property type="entry name" value="duf1285 like domain"/>
    <property type="match status" value="1"/>
</dbReference>
<dbReference type="InterPro" id="IPR010707">
    <property type="entry name" value="DUF1285"/>
</dbReference>
<reference evidence="3 4" key="1">
    <citation type="journal article" date="2011" name="Front. Microbiol.">
        <title>Genomic signatures of strain selection and enhancement in Bacillus atrophaeus var. globigii, a historical biowarfare simulant.</title>
        <authorList>
            <person name="Gibbons H.S."/>
            <person name="Broomall S.M."/>
            <person name="McNew L.A."/>
            <person name="Daligault H."/>
            <person name="Chapman C."/>
            <person name="Bruce D."/>
            <person name="Karavis M."/>
            <person name="Krepps M."/>
            <person name="McGregor P.A."/>
            <person name="Hong C."/>
            <person name="Park K.H."/>
            <person name="Akmal A."/>
            <person name="Feldman A."/>
            <person name="Lin J.S."/>
            <person name="Chang W.E."/>
            <person name="Higgs B.W."/>
            <person name="Demirev P."/>
            <person name="Lindquist J."/>
            <person name="Liem A."/>
            <person name="Fochler E."/>
            <person name="Read T.D."/>
            <person name="Tapia R."/>
            <person name="Johnson S."/>
            <person name="Bishop-Lilly K.A."/>
            <person name="Detter C."/>
            <person name="Han C."/>
            <person name="Sozhamannan S."/>
            <person name="Rosenzweig C.N."/>
            <person name="Skowronski E.W."/>
        </authorList>
    </citation>
    <scope>NUCLEOTIDE SEQUENCE [LARGE SCALE GENOMIC DNA]</scope>
    <source>
        <strain evidence="3 4">PIT1</strain>
    </source>
</reference>
<evidence type="ECO:0000313" key="4">
    <source>
        <dbReference type="Proteomes" id="UP000288279"/>
    </source>
</evidence>
<dbReference type="Proteomes" id="UP000288279">
    <property type="component" value="Unassembled WGS sequence"/>
</dbReference>
<dbReference type="Pfam" id="PF21028">
    <property type="entry name" value="DUF1285_C"/>
    <property type="match status" value="1"/>
</dbReference>
<comment type="caution">
    <text evidence="3">The sequence shown here is derived from an EMBL/GenBank/DDBJ whole genome shotgun (WGS) entry which is preliminary data.</text>
</comment>
<proteinExistence type="predicted"/>
<feature type="domain" description="DUF1285" evidence="2">
    <location>
        <begin position="87"/>
        <end position="176"/>
    </location>
</feature>
<protein>
    <submittedName>
        <fullName evidence="3">DUF1285 domain-containing protein</fullName>
    </submittedName>
</protein>
<dbReference type="InterPro" id="IPR023361">
    <property type="entry name" value="DUF1285_beta_roll_sf"/>
</dbReference>
<sequence>MAQQPDLNQFMAGLKQLRYAPTEKWDPPYCGELPIRIATNGDWLYQESPIQRMEIVKLFASVLQFEGDEYFLVTPVEKVKISVDDVPFVITNWRMAELDEIEVIQLETNLAEQFPLTPEHQVEVVDDRIYIEIQRGLRARVHRNVYYQWIEMADRTTLANGDLVFSMTSANARFEIGRICAD</sequence>
<accession>A0A432ZCV6</accession>
<evidence type="ECO:0000259" key="2">
    <source>
        <dbReference type="Pfam" id="PF21028"/>
    </source>
</evidence>
<dbReference type="AlphaFoldDB" id="A0A432ZCV6"/>
<evidence type="ECO:0000313" key="3">
    <source>
        <dbReference type="EMBL" id="RUO75730.1"/>
    </source>
</evidence>
<evidence type="ECO:0000259" key="1">
    <source>
        <dbReference type="Pfam" id="PF06938"/>
    </source>
</evidence>
<dbReference type="InterPro" id="IPR048341">
    <property type="entry name" value="DUF1285_N"/>
</dbReference>
<dbReference type="Pfam" id="PF06938">
    <property type="entry name" value="DUF1285_N"/>
    <property type="match status" value="1"/>
</dbReference>
<gene>
    <name evidence="3" type="ORF">CWI83_10185</name>
</gene>
<name>A0A432ZCV6_9GAMM</name>
<organism evidence="3 4">
    <name type="scientific">Pseudidiomarina taiwanensis</name>
    <dbReference type="NCBI Taxonomy" id="337250"/>
    <lineage>
        <taxon>Bacteria</taxon>
        <taxon>Pseudomonadati</taxon>
        <taxon>Pseudomonadota</taxon>
        <taxon>Gammaproteobacteria</taxon>
        <taxon>Alteromonadales</taxon>
        <taxon>Idiomarinaceae</taxon>
        <taxon>Pseudidiomarina</taxon>
    </lineage>
</organism>
<dbReference type="EMBL" id="PIQG01000005">
    <property type="protein sequence ID" value="RUO75730.1"/>
    <property type="molecule type" value="Genomic_DNA"/>
</dbReference>
<dbReference type="PIRSF" id="PIRSF029557">
    <property type="entry name" value="UCP029557"/>
    <property type="match status" value="1"/>
</dbReference>
<keyword evidence="4" id="KW-1185">Reference proteome</keyword>
<dbReference type="RefSeq" id="WP_126828652.1">
    <property type="nucleotide sequence ID" value="NZ_PIQG01000005.1"/>
</dbReference>